<dbReference type="EMBL" id="CP019912">
    <property type="protein sequence ID" value="AQW32082.1"/>
    <property type="molecule type" value="Genomic_DNA"/>
</dbReference>
<dbReference type="InterPro" id="IPR009100">
    <property type="entry name" value="AcylCoA_DH/oxidase_NM_dom_sf"/>
</dbReference>
<comment type="subunit">
    <text evidence="3">Homodimer.</text>
</comment>
<geneLocation type="plasmid" evidence="10">
    <name>unnamed</name>
</geneLocation>
<dbReference type="Pfam" id="PF02771">
    <property type="entry name" value="Acyl-CoA_dh_N"/>
    <property type="match status" value="1"/>
</dbReference>
<feature type="domain" description="Acyl-CoA oxidase/dehydrogenase middle" evidence="8">
    <location>
        <begin position="128"/>
        <end position="224"/>
    </location>
</feature>
<evidence type="ECO:0000313" key="11">
    <source>
        <dbReference type="Proteomes" id="UP000189628"/>
    </source>
</evidence>
<sequence>MPNRPNSRAVSATPLADAVRRFTDETIIPNEPVLARGGDLAARRMRELMREARAAGLWGVFYPAELGGKITSLAEYLPVAEQEGRSEYGPAIFGSRATVDVHMLHRHASAAIRERFLAPLAAGEITGAYAVSEPDSIGSVPSTINAAATLANGTWLVSGRKWFVSRAKHAAFVTVVARTKKDSAQDHRFSMIVVPTETAGFCVEQEIEILGRPQGQCKLSFDQVAVPASHLLGQADQGLDLMRERLDLGRTLNAMHWLGLAQRCFDMMCERIGSQRGTLARLPEKQLVRQHAFDVYHAIVSARAHLRLAAGHLDTPTDAEVEVNMAKVAASRALSLAVDSAIQIFGAEGVSDATPLSSIYRTARTTRILDGADEVLINAVGRQILQRYAARKAEAA</sequence>
<dbReference type="GO" id="GO:0050660">
    <property type="term" value="F:flavin adenine dinucleotide binding"/>
    <property type="evidence" value="ECO:0007669"/>
    <property type="project" value="InterPro"/>
</dbReference>
<dbReference type="Gene3D" id="2.40.110.10">
    <property type="entry name" value="Butyryl-CoA Dehydrogenase, subunit A, domain 2"/>
    <property type="match status" value="1"/>
</dbReference>
<dbReference type="GO" id="GO:0003995">
    <property type="term" value="F:acyl-CoA dehydrogenase activity"/>
    <property type="evidence" value="ECO:0007669"/>
    <property type="project" value="TreeGrafter"/>
</dbReference>
<dbReference type="AlphaFoldDB" id="A0A1U9VN22"/>
<dbReference type="Pfam" id="PF02770">
    <property type="entry name" value="Acyl-CoA_dh_M"/>
    <property type="match status" value="1"/>
</dbReference>
<evidence type="ECO:0000256" key="5">
    <source>
        <dbReference type="ARBA" id="ARBA00022827"/>
    </source>
</evidence>
<evidence type="ECO:0000259" key="8">
    <source>
        <dbReference type="Pfam" id="PF02770"/>
    </source>
</evidence>
<comment type="cofactor">
    <cofactor evidence="1">
        <name>FAD</name>
        <dbReference type="ChEBI" id="CHEBI:57692"/>
    </cofactor>
</comment>
<dbReference type="InterPro" id="IPR046373">
    <property type="entry name" value="Acyl-CoA_Oxase/DH_mid-dom_sf"/>
</dbReference>
<dbReference type="GO" id="GO:0033539">
    <property type="term" value="P:fatty acid beta-oxidation using acyl-CoA dehydrogenase"/>
    <property type="evidence" value="ECO:0007669"/>
    <property type="project" value="TreeGrafter"/>
</dbReference>
<organism evidence="10 11">
    <name type="scientific">blood disease bacterium A2-HR MARDI</name>
    <dbReference type="NCBI Taxonomy" id="1944648"/>
    <lineage>
        <taxon>Bacteria</taxon>
        <taxon>Pseudomonadati</taxon>
        <taxon>Pseudomonadota</taxon>
        <taxon>Betaproteobacteria</taxon>
        <taxon>Burkholderiales</taxon>
        <taxon>Burkholderiaceae</taxon>
        <taxon>Ralstonia</taxon>
        <taxon>Ralstonia solanacearum species complex</taxon>
    </lineage>
</organism>
<feature type="domain" description="Acyl-CoA dehydrogenase/oxidase N-terminal" evidence="9">
    <location>
        <begin position="15"/>
        <end position="124"/>
    </location>
</feature>
<evidence type="ECO:0000256" key="6">
    <source>
        <dbReference type="ARBA" id="ARBA00023002"/>
    </source>
</evidence>
<dbReference type="Proteomes" id="UP000189628">
    <property type="component" value="Plasmid unnamed"/>
</dbReference>
<proteinExistence type="inferred from homology"/>
<evidence type="ECO:0000259" key="7">
    <source>
        <dbReference type="Pfam" id="PF00441"/>
    </source>
</evidence>
<dbReference type="PANTHER" id="PTHR48083">
    <property type="entry name" value="MEDIUM-CHAIN SPECIFIC ACYL-COA DEHYDROGENASE, MITOCHONDRIAL-RELATED"/>
    <property type="match status" value="1"/>
</dbReference>
<keyword evidence="4" id="KW-0285">Flavoprotein</keyword>
<evidence type="ECO:0000259" key="9">
    <source>
        <dbReference type="Pfam" id="PF02771"/>
    </source>
</evidence>
<dbReference type="InterPro" id="IPR009075">
    <property type="entry name" value="AcylCo_DH/oxidase_C"/>
</dbReference>
<dbReference type="Pfam" id="PF00441">
    <property type="entry name" value="Acyl-CoA_dh_1"/>
    <property type="match status" value="1"/>
</dbReference>
<evidence type="ECO:0000256" key="2">
    <source>
        <dbReference type="ARBA" id="ARBA00009347"/>
    </source>
</evidence>
<gene>
    <name evidence="10" type="ORF">B0B51_19530</name>
</gene>
<dbReference type="InterPro" id="IPR036250">
    <property type="entry name" value="AcylCo_DH-like_C"/>
</dbReference>
<feature type="domain" description="Acyl-CoA dehydrogenase/oxidase C-terminal" evidence="7">
    <location>
        <begin position="236"/>
        <end position="385"/>
    </location>
</feature>
<keyword evidence="10" id="KW-0614">Plasmid</keyword>
<keyword evidence="6" id="KW-0560">Oxidoreductase</keyword>
<dbReference type="SUPFAM" id="SSF56645">
    <property type="entry name" value="Acyl-CoA dehydrogenase NM domain-like"/>
    <property type="match status" value="1"/>
</dbReference>
<dbReference type="GO" id="GO:0005737">
    <property type="term" value="C:cytoplasm"/>
    <property type="evidence" value="ECO:0007669"/>
    <property type="project" value="TreeGrafter"/>
</dbReference>
<dbReference type="InterPro" id="IPR013786">
    <property type="entry name" value="AcylCoA_DH/ox_N"/>
</dbReference>
<comment type="similarity">
    <text evidence="2">Belongs to the acyl-CoA dehydrogenase family.</text>
</comment>
<dbReference type="PANTHER" id="PTHR48083:SF13">
    <property type="entry name" value="ACYL-COA DEHYDROGENASE FAMILY MEMBER 11"/>
    <property type="match status" value="1"/>
</dbReference>
<dbReference type="SUPFAM" id="SSF47203">
    <property type="entry name" value="Acyl-CoA dehydrogenase C-terminal domain-like"/>
    <property type="match status" value="1"/>
</dbReference>
<dbReference type="RefSeq" id="WP_078223466.1">
    <property type="nucleotide sequence ID" value="NZ_CP019912.1"/>
</dbReference>
<dbReference type="Gene3D" id="1.20.140.10">
    <property type="entry name" value="Butyryl-CoA Dehydrogenase, subunit A, domain 3"/>
    <property type="match status" value="1"/>
</dbReference>
<evidence type="ECO:0000256" key="4">
    <source>
        <dbReference type="ARBA" id="ARBA00022630"/>
    </source>
</evidence>
<protein>
    <submittedName>
        <fullName evidence="10">Acyl-CoA dehydrogenase</fullName>
    </submittedName>
</protein>
<evidence type="ECO:0000256" key="3">
    <source>
        <dbReference type="ARBA" id="ARBA00011738"/>
    </source>
</evidence>
<name>A0A1U9VN22_9RALS</name>
<keyword evidence="5" id="KW-0274">FAD</keyword>
<evidence type="ECO:0000256" key="1">
    <source>
        <dbReference type="ARBA" id="ARBA00001974"/>
    </source>
</evidence>
<dbReference type="Gene3D" id="1.10.540.10">
    <property type="entry name" value="Acyl-CoA dehydrogenase/oxidase, N-terminal domain"/>
    <property type="match status" value="1"/>
</dbReference>
<dbReference type="InterPro" id="IPR037069">
    <property type="entry name" value="AcylCoA_DH/ox_N_sf"/>
</dbReference>
<dbReference type="InterPro" id="IPR006091">
    <property type="entry name" value="Acyl-CoA_Oxase/DH_mid-dom"/>
</dbReference>
<dbReference type="InterPro" id="IPR050741">
    <property type="entry name" value="Acyl-CoA_dehydrogenase"/>
</dbReference>
<accession>A0A1U9VN22</accession>
<reference evidence="10 11" key="1">
    <citation type="submission" date="2017-02" db="EMBL/GenBank/DDBJ databases">
        <title>Blood Disease Bacterium A2-HR MARDI.</title>
        <authorList>
            <person name="Badrun R."/>
            <person name="Abu Bakar N."/>
            <person name="Laboh R."/>
        </authorList>
    </citation>
    <scope>NUCLEOTIDE SEQUENCE [LARGE SCALE GENOMIC DNA]</scope>
    <source>
        <strain evidence="10 11">A2-HR MARDI</strain>
        <plasmid evidence="11">Plasmid</plasmid>
    </source>
</reference>
<evidence type="ECO:0000313" key="10">
    <source>
        <dbReference type="EMBL" id="AQW32082.1"/>
    </source>
</evidence>